<reference evidence="3" key="1">
    <citation type="journal article" date="2014" name="Science">
        <title>The coffee genome provides insight into the convergent evolution of caffeine biosynthesis.</title>
        <authorList>
            <person name="Denoeud F."/>
            <person name="Carretero-Paulet L."/>
            <person name="Dereeper A."/>
            <person name="Droc G."/>
            <person name="Guyot R."/>
            <person name="Pietrella M."/>
            <person name="Zheng C."/>
            <person name="Alberti A."/>
            <person name="Anthony F."/>
            <person name="Aprea G."/>
            <person name="Aury J.M."/>
            <person name="Bento P."/>
            <person name="Bernard M."/>
            <person name="Bocs S."/>
            <person name="Campa C."/>
            <person name="Cenci A."/>
            <person name="Combes M.C."/>
            <person name="Crouzillat D."/>
            <person name="Da Silva C."/>
            <person name="Daddiego L."/>
            <person name="De Bellis F."/>
            <person name="Dussert S."/>
            <person name="Garsmeur O."/>
            <person name="Gayraud T."/>
            <person name="Guignon V."/>
            <person name="Jahn K."/>
            <person name="Jamilloux V."/>
            <person name="Joet T."/>
            <person name="Labadie K."/>
            <person name="Lan T."/>
            <person name="Leclercq J."/>
            <person name="Lepelley M."/>
            <person name="Leroy T."/>
            <person name="Li L.T."/>
            <person name="Librado P."/>
            <person name="Lopez L."/>
            <person name="Munoz A."/>
            <person name="Noel B."/>
            <person name="Pallavicini A."/>
            <person name="Perrotta G."/>
            <person name="Poncet V."/>
            <person name="Pot D."/>
            <person name="Priyono X."/>
            <person name="Rigoreau M."/>
            <person name="Rouard M."/>
            <person name="Rozas J."/>
            <person name="Tranchant-Dubreuil C."/>
            <person name="VanBuren R."/>
            <person name="Zhang Q."/>
            <person name="Andrade A.C."/>
            <person name="Argout X."/>
            <person name="Bertrand B."/>
            <person name="de Kochko A."/>
            <person name="Graziosi G."/>
            <person name="Henry R.J."/>
            <person name="Jayarama X."/>
            <person name="Ming R."/>
            <person name="Nagai C."/>
            <person name="Rounsley S."/>
            <person name="Sankoff D."/>
            <person name="Giuliano G."/>
            <person name="Albert V.A."/>
            <person name="Wincker P."/>
            <person name="Lashermes P."/>
        </authorList>
    </citation>
    <scope>NUCLEOTIDE SEQUENCE [LARGE SCALE GENOMIC DNA]</scope>
    <source>
        <strain evidence="3">cv. DH200-94</strain>
    </source>
</reference>
<name>A0A068U5J9_COFCA</name>
<dbReference type="Pfam" id="PF05553">
    <property type="entry name" value="DUF761"/>
    <property type="match status" value="1"/>
</dbReference>
<dbReference type="EMBL" id="HG739095">
    <property type="protein sequence ID" value="CDP03741.1"/>
    <property type="molecule type" value="Genomic_DNA"/>
</dbReference>
<sequence length="237" mass="27189">MPTHAAGFSKYKRKPTPDTGIPSHPVHHLLAVSMSCLSFNKLLPSRKAWRVFTEKVQTKLHKLHPSKTIKKPKNRLKKTGKKTSCWPAFCTQSKVQRKRFKHKPSQTQTLRSYYVHKRPSAVYIDRLFIEPAAVSLVRVHSQPPKKAAATTASKEYQEVCPSTLNTEKPELVDQRENTAGTSKEEEKLNENMHSADDMWESLVLASPQMNGINERAEEFITRFRAEMLLQEQLAHYL</sequence>
<accession>A0A068U5J9</accession>
<dbReference type="Proteomes" id="UP000295252">
    <property type="component" value="Chromosome I"/>
</dbReference>
<dbReference type="AlphaFoldDB" id="A0A068U5J9"/>
<gene>
    <name evidence="2" type="ORF">GSCOC_T00016216001</name>
</gene>
<feature type="region of interest" description="Disordered" evidence="1">
    <location>
        <begin position="165"/>
        <end position="191"/>
    </location>
</feature>
<dbReference type="InterPro" id="IPR008480">
    <property type="entry name" value="DUF761_pln"/>
</dbReference>
<keyword evidence="3" id="KW-1185">Reference proteome</keyword>
<evidence type="ECO:0000313" key="3">
    <source>
        <dbReference type="Proteomes" id="UP000295252"/>
    </source>
</evidence>
<dbReference type="OrthoDB" id="1536762at2759"/>
<feature type="compositionally biased region" description="Basic and acidic residues" evidence="1">
    <location>
        <begin position="167"/>
        <end position="191"/>
    </location>
</feature>
<dbReference type="PhylomeDB" id="A0A068U5J9"/>
<dbReference type="OMA" id="MSCLRLR"/>
<protein>
    <submittedName>
        <fullName evidence="2">Uncharacterized protein</fullName>
    </submittedName>
</protein>
<dbReference type="Gramene" id="CDP03741">
    <property type="protein sequence ID" value="CDP03741"/>
    <property type="gene ID" value="GSCOC_T00016216001"/>
</dbReference>
<evidence type="ECO:0000313" key="2">
    <source>
        <dbReference type="EMBL" id="CDP03741.1"/>
    </source>
</evidence>
<dbReference type="InParanoid" id="A0A068U5J9"/>
<organism evidence="2 3">
    <name type="scientific">Coffea canephora</name>
    <name type="common">Robusta coffee</name>
    <dbReference type="NCBI Taxonomy" id="49390"/>
    <lineage>
        <taxon>Eukaryota</taxon>
        <taxon>Viridiplantae</taxon>
        <taxon>Streptophyta</taxon>
        <taxon>Embryophyta</taxon>
        <taxon>Tracheophyta</taxon>
        <taxon>Spermatophyta</taxon>
        <taxon>Magnoliopsida</taxon>
        <taxon>eudicotyledons</taxon>
        <taxon>Gunneridae</taxon>
        <taxon>Pentapetalae</taxon>
        <taxon>asterids</taxon>
        <taxon>lamiids</taxon>
        <taxon>Gentianales</taxon>
        <taxon>Rubiaceae</taxon>
        <taxon>Ixoroideae</taxon>
        <taxon>Gardenieae complex</taxon>
        <taxon>Bertiereae - Coffeeae clade</taxon>
        <taxon>Coffeeae</taxon>
        <taxon>Coffea</taxon>
    </lineage>
</organism>
<feature type="region of interest" description="Disordered" evidence="1">
    <location>
        <begin position="1"/>
        <end position="22"/>
    </location>
</feature>
<proteinExistence type="predicted"/>
<evidence type="ECO:0000256" key="1">
    <source>
        <dbReference type="SAM" id="MobiDB-lite"/>
    </source>
</evidence>